<dbReference type="Gene3D" id="3.40.50.2000">
    <property type="entry name" value="Glycogen Phosphorylase B"/>
    <property type="match status" value="1"/>
</dbReference>
<dbReference type="Proteomes" id="UP000594637">
    <property type="component" value="Chromosome"/>
</dbReference>
<gene>
    <name evidence="2" type="ORF">ID810_07665</name>
</gene>
<organism evidence="2 3">
    <name type="scientific">Actinomyces respiraculi</name>
    <dbReference type="NCBI Taxonomy" id="2744574"/>
    <lineage>
        <taxon>Bacteria</taxon>
        <taxon>Bacillati</taxon>
        <taxon>Actinomycetota</taxon>
        <taxon>Actinomycetes</taxon>
        <taxon>Actinomycetales</taxon>
        <taxon>Actinomycetaceae</taxon>
        <taxon>Actinomyces</taxon>
    </lineage>
</organism>
<reference evidence="2 3" key="1">
    <citation type="submission" date="2020-11" db="EMBL/GenBank/DDBJ databases">
        <title>Actinomyces sp. ZJ750.</title>
        <authorList>
            <person name="Zhou J."/>
        </authorList>
    </citation>
    <scope>NUCLEOTIDE SEQUENCE [LARGE SCALE GENOMIC DNA]</scope>
    <source>
        <strain evidence="2 3">ZJ750</strain>
    </source>
</reference>
<dbReference type="Pfam" id="PF04101">
    <property type="entry name" value="Glyco_tran_28_C"/>
    <property type="match status" value="1"/>
</dbReference>
<sequence>MSAAPIRVMLYSHDAQGLGHLRRNLALAHHLSQHLPELAQAPVTGLLVAGLTPGEGFEVPDGFDWLVLPGIVKSPDGYQPRRLNSTRAQLRHLRSQVIEAALISFAPDLFIIDRHPYGVRQELLEPLRALRRHHPDTRVVLGLREVLDHPATMEREWANLGPSQQLRELVDQVWVYGDPTVHDLTSTGEGPMVLADRMRFTGYLSLGKRAVDFSGTSSVQVPGLFVLTTAGGGSDALPLLLQSAAMEPPAGHQHIVVCGPQLSEPDVAQVARVAGPRTRVLRTWPGLSHHVNEAAAVISMGGYNTVCEILSTSVPSLIVPRETPRLEQLIRARSLERCGAVEVLRFSEMTPAALGQWAASAVGRTVNRERIDLAGLSTVPLLAHELLAEDVEEGRAA</sequence>
<evidence type="ECO:0000259" key="1">
    <source>
        <dbReference type="Pfam" id="PF04101"/>
    </source>
</evidence>
<accession>A0A7T0LK58</accession>
<dbReference type="EMBL" id="CP063989">
    <property type="protein sequence ID" value="QPL04668.1"/>
    <property type="molecule type" value="Genomic_DNA"/>
</dbReference>
<keyword evidence="2" id="KW-0808">Transferase</keyword>
<dbReference type="AlphaFoldDB" id="A0A7T0LK58"/>
<evidence type="ECO:0000313" key="3">
    <source>
        <dbReference type="Proteomes" id="UP000594637"/>
    </source>
</evidence>
<dbReference type="SUPFAM" id="SSF53756">
    <property type="entry name" value="UDP-Glycosyltransferase/glycogen phosphorylase"/>
    <property type="match status" value="1"/>
</dbReference>
<dbReference type="GO" id="GO:0016758">
    <property type="term" value="F:hexosyltransferase activity"/>
    <property type="evidence" value="ECO:0007669"/>
    <property type="project" value="InterPro"/>
</dbReference>
<evidence type="ECO:0000313" key="2">
    <source>
        <dbReference type="EMBL" id="QPL04668.1"/>
    </source>
</evidence>
<dbReference type="RefSeq" id="WP_166858558.1">
    <property type="nucleotide sequence ID" value="NZ_CP063989.1"/>
</dbReference>
<feature type="domain" description="Glycosyl transferase family 28 C-terminal" evidence="1">
    <location>
        <begin position="252"/>
        <end position="354"/>
    </location>
</feature>
<dbReference type="PANTHER" id="PTHR21015">
    <property type="entry name" value="UDP-N-ACETYLGLUCOSAMINE--N-ACETYLMURAMYL-(PENTAPEPTIDE) PYROPHOSPHORYL-UNDECAPRENOL N-ACETYLGLUCOSAMINE TRANSFERASE 1"/>
    <property type="match status" value="1"/>
</dbReference>
<protein>
    <submittedName>
        <fullName evidence="2">Glycosyl transferase family 28</fullName>
    </submittedName>
</protein>
<dbReference type="InterPro" id="IPR007235">
    <property type="entry name" value="Glyco_trans_28_C"/>
</dbReference>
<keyword evidence="3" id="KW-1185">Reference proteome</keyword>
<dbReference type="PANTHER" id="PTHR21015:SF28">
    <property type="entry name" value="SLL1722 PROTEIN"/>
    <property type="match status" value="1"/>
</dbReference>
<name>A0A7T0LK58_9ACTO</name>
<dbReference type="KEGG" id="arep:ID810_07665"/>
<proteinExistence type="predicted"/>